<dbReference type="EMBL" id="GECU01017307">
    <property type="protein sequence ID" value="JAS90399.1"/>
    <property type="molecule type" value="Transcribed_RNA"/>
</dbReference>
<organism evidence="12">
    <name type="scientific">Homalodisca liturata</name>
    <dbReference type="NCBI Taxonomy" id="320908"/>
    <lineage>
        <taxon>Eukaryota</taxon>
        <taxon>Metazoa</taxon>
        <taxon>Ecdysozoa</taxon>
        <taxon>Arthropoda</taxon>
        <taxon>Hexapoda</taxon>
        <taxon>Insecta</taxon>
        <taxon>Pterygota</taxon>
        <taxon>Neoptera</taxon>
        <taxon>Paraneoptera</taxon>
        <taxon>Hemiptera</taxon>
        <taxon>Auchenorrhyncha</taxon>
        <taxon>Membracoidea</taxon>
        <taxon>Cicadellidae</taxon>
        <taxon>Cicadellinae</taxon>
        <taxon>Proconiini</taxon>
        <taxon>Homalodisca</taxon>
    </lineage>
</organism>
<sequence length="346" mass="37106">MSVQLPPCPASLRPIQHYLKTASEHDGRDSVISYWCRVYALQCALKIDKKSDEARLMLVALMDWLEKEKKKLSDNEAITNDIAAQAHIENYALKLFLWADGQDRAGQFNKNVVKAFYTAGFLMDVLSTFGEQTDEIQQNCKYAKWKAAYIHNCLRNGEIPVPGPVGGDEGGVAPGSSASASQPNIGFEDYHHSGPTPSDSSHSDPSSNFQFPTPPSVPSSANFPTPPGAPSSVNFPTPPGVPSTGNFPTPPSGPNSFTNLPTPASRPAPSPSPSPVPSATTVYNPASDSVYNPSINGTGVKLQPDQISKAQKYCKWAGSALNYDDVPEAISNLQKALKLLTTGEDS</sequence>
<dbReference type="GO" id="GO:0010008">
    <property type="term" value="C:endosome membrane"/>
    <property type="evidence" value="ECO:0007669"/>
    <property type="project" value="UniProtKB-SubCell"/>
</dbReference>
<dbReference type="InterPro" id="IPR023175">
    <property type="entry name" value="Vta1/CALS_N_sf"/>
</dbReference>
<dbReference type="PANTHER" id="PTHR46009:SF1">
    <property type="entry name" value="VACUOLAR PROTEIN SORTING-ASSOCIATED PROTEIN VTA1 HOMOLOG"/>
    <property type="match status" value="1"/>
</dbReference>
<reference evidence="12" key="1">
    <citation type="submission" date="2015-11" db="EMBL/GenBank/DDBJ databases">
        <title>De novo transcriptome assembly of four potential Pierce s Disease insect vectors from Arizona vineyards.</title>
        <authorList>
            <person name="Tassone E.E."/>
        </authorList>
    </citation>
    <scope>NUCLEOTIDE SEQUENCE</scope>
</reference>
<proteinExistence type="inferred from homology"/>
<dbReference type="Gene3D" id="1.20.5.420">
    <property type="entry name" value="Immunoglobulin FC, subunit C"/>
    <property type="match status" value="1"/>
</dbReference>
<feature type="region of interest" description="Disordered" evidence="9">
    <location>
        <begin position="164"/>
        <end position="300"/>
    </location>
</feature>
<keyword evidence="7" id="KW-0653">Protein transport</keyword>
<evidence type="ECO:0000256" key="5">
    <source>
        <dbReference type="ARBA" id="ARBA00022490"/>
    </source>
</evidence>
<keyword evidence="4" id="KW-0813">Transport</keyword>
<dbReference type="Gene3D" id="1.25.40.270">
    <property type="entry name" value="Vacuolar protein sorting-associated protein vta1"/>
    <property type="match status" value="1"/>
</dbReference>
<evidence type="ECO:0000256" key="4">
    <source>
        <dbReference type="ARBA" id="ARBA00022448"/>
    </source>
</evidence>
<feature type="compositionally biased region" description="Pro residues" evidence="9">
    <location>
        <begin position="264"/>
        <end position="276"/>
    </location>
</feature>
<evidence type="ECO:0008006" key="13">
    <source>
        <dbReference type="Google" id="ProtNLM"/>
    </source>
</evidence>
<dbReference type="InterPro" id="IPR039431">
    <property type="entry name" value="Vta1/CALS_N"/>
</dbReference>
<gene>
    <name evidence="12" type="ORF">g.16209</name>
</gene>
<evidence type="ECO:0000256" key="2">
    <source>
        <dbReference type="ARBA" id="ARBA00004496"/>
    </source>
</evidence>
<evidence type="ECO:0000256" key="1">
    <source>
        <dbReference type="ARBA" id="ARBA00004481"/>
    </source>
</evidence>
<dbReference type="InterPro" id="IPR044538">
    <property type="entry name" value="Vta1-like"/>
</dbReference>
<protein>
    <recommendedName>
        <fullName evidence="13">Vta1/callose synthase N-terminal domain-containing protein</fullName>
    </recommendedName>
</protein>
<dbReference type="AlphaFoldDB" id="A0A1B6ITZ5"/>
<evidence type="ECO:0000313" key="12">
    <source>
        <dbReference type="EMBL" id="JAS90399.1"/>
    </source>
</evidence>
<evidence type="ECO:0000259" key="10">
    <source>
        <dbReference type="Pfam" id="PF04652"/>
    </source>
</evidence>
<feature type="compositionally biased region" description="Low complexity" evidence="9">
    <location>
        <begin position="193"/>
        <end position="207"/>
    </location>
</feature>
<feature type="compositionally biased region" description="Gly residues" evidence="9">
    <location>
        <begin position="164"/>
        <end position="173"/>
    </location>
</feature>
<dbReference type="Pfam" id="PF04652">
    <property type="entry name" value="Vta1"/>
    <property type="match status" value="1"/>
</dbReference>
<dbReference type="GO" id="GO:0032511">
    <property type="term" value="P:late endosome to vacuole transport via multivesicular body sorting pathway"/>
    <property type="evidence" value="ECO:0007669"/>
    <property type="project" value="InterPro"/>
</dbReference>
<feature type="domain" description="Vta1/callose synthase N-terminal" evidence="10">
    <location>
        <begin position="15"/>
        <end position="156"/>
    </location>
</feature>
<dbReference type="GO" id="GO:0005771">
    <property type="term" value="C:multivesicular body"/>
    <property type="evidence" value="ECO:0007669"/>
    <property type="project" value="TreeGrafter"/>
</dbReference>
<dbReference type="PANTHER" id="PTHR46009">
    <property type="entry name" value="VACUOLAR PROTEIN SORTING-ASSOCIATED PROTEIN VTA1 HOMOLOG"/>
    <property type="match status" value="1"/>
</dbReference>
<feature type="compositionally biased region" description="Polar residues" evidence="9">
    <location>
        <begin position="282"/>
        <end position="297"/>
    </location>
</feature>
<name>A0A1B6ITZ5_9HEMI</name>
<keyword evidence="8" id="KW-0472">Membrane</keyword>
<dbReference type="GO" id="GO:0015031">
    <property type="term" value="P:protein transport"/>
    <property type="evidence" value="ECO:0007669"/>
    <property type="project" value="UniProtKB-KW"/>
</dbReference>
<evidence type="ECO:0000259" key="11">
    <source>
        <dbReference type="Pfam" id="PF18097"/>
    </source>
</evidence>
<feature type="domain" description="Vta1 C-terminal" evidence="11">
    <location>
        <begin position="304"/>
        <end position="341"/>
    </location>
</feature>
<keyword evidence="5" id="KW-0963">Cytoplasm</keyword>
<keyword evidence="6" id="KW-0967">Endosome</keyword>
<dbReference type="Pfam" id="PF18097">
    <property type="entry name" value="Vta1_C"/>
    <property type="match status" value="1"/>
</dbReference>
<evidence type="ECO:0000256" key="7">
    <source>
        <dbReference type="ARBA" id="ARBA00022927"/>
    </source>
</evidence>
<evidence type="ECO:0000256" key="9">
    <source>
        <dbReference type="SAM" id="MobiDB-lite"/>
    </source>
</evidence>
<evidence type="ECO:0000256" key="8">
    <source>
        <dbReference type="ARBA" id="ARBA00023136"/>
    </source>
</evidence>
<dbReference type="InterPro" id="IPR041212">
    <property type="entry name" value="Vta1_C"/>
</dbReference>
<evidence type="ECO:0000256" key="6">
    <source>
        <dbReference type="ARBA" id="ARBA00022753"/>
    </source>
</evidence>
<accession>A0A1B6ITZ5</accession>
<comment type="subcellular location">
    <subcellularLocation>
        <location evidence="2">Cytoplasm</location>
    </subcellularLocation>
    <subcellularLocation>
        <location evidence="1">Endosome membrane</location>
        <topology evidence="1">Peripheral membrane protein</topology>
    </subcellularLocation>
</comment>
<comment type="similarity">
    <text evidence="3">Belongs to the VTA1 family.</text>
</comment>
<evidence type="ECO:0000256" key="3">
    <source>
        <dbReference type="ARBA" id="ARBA00007895"/>
    </source>
</evidence>